<dbReference type="Proteomes" id="UP001432360">
    <property type="component" value="Plasmid pSchITTGS70d"/>
</dbReference>
<evidence type="ECO:0000256" key="2">
    <source>
        <dbReference type="ARBA" id="ARBA00023125"/>
    </source>
</evidence>
<dbReference type="RefSeq" id="WP_331375771.1">
    <property type="nucleotide sequence ID" value="NZ_CP133152.1"/>
</dbReference>
<dbReference type="PRINTS" id="PR00032">
    <property type="entry name" value="HTHARAC"/>
</dbReference>
<evidence type="ECO:0000256" key="3">
    <source>
        <dbReference type="ARBA" id="ARBA00023163"/>
    </source>
</evidence>
<proteinExistence type="predicted"/>
<evidence type="ECO:0000313" key="6">
    <source>
        <dbReference type="Proteomes" id="UP001432360"/>
    </source>
</evidence>
<dbReference type="InterPro" id="IPR018060">
    <property type="entry name" value="HTH_AraC"/>
</dbReference>
<protein>
    <submittedName>
        <fullName evidence="5">AraC family transcriptional regulator</fullName>
    </submittedName>
</protein>
<dbReference type="SUPFAM" id="SSF46689">
    <property type="entry name" value="Homeodomain-like"/>
    <property type="match status" value="2"/>
</dbReference>
<keyword evidence="1" id="KW-0805">Transcription regulation</keyword>
<keyword evidence="6" id="KW-1185">Reference proteome</keyword>
<dbReference type="PANTHER" id="PTHR46796:SF14">
    <property type="entry name" value="TRANSCRIPTIONAL REGULATORY PROTEIN"/>
    <property type="match status" value="1"/>
</dbReference>
<sequence length="301" mass="33291">MGQSVDVSEVSPSKVDKFGCRSDWLDKDLAYFAANVSVFRKATCETAIKQIATPGRDRGFVVGVAMLPGHSRRIFHEHSSTTHFFKRDSIYIRNLADPYKADLIGPFDFILLEFTVEALARIAEDADLGRVTSLATRVGSSDRILANLVRALAPAIKKPAQATNLFMDQLTTAIGAHIAQRYGGTRSTLSMRPKGLSRSHERLAKELLLENLDGNIAIMDVARACNLSRGYFIQSFRENTGMTPYQWLLKERVARARMLLLTSDEPLSHVAISCGFADQSHFTRVFTSAVGITPGAVRRNL</sequence>
<keyword evidence="2" id="KW-0238">DNA-binding</keyword>
<dbReference type="InterPro" id="IPR009057">
    <property type="entry name" value="Homeodomain-like_sf"/>
</dbReference>
<dbReference type="SMART" id="SM00342">
    <property type="entry name" value="HTH_ARAC"/>
    <property type="match status" value="1"/>
</dbReference>
<keyword evidence="5" id="KW-0614">Plasmid</keyword>
<gene>
    <name evidence="5" type="ORF">RB548_28470</name>
</gene>
<evidence type="ECO:0000313" key="5">
    <source>
        <dbReference type="EMBL" id="WVT06734.1"/>
    </source>
</evidence>
<dbReference type="Pfam" id="PF12833">
    <property type="entry name" value="HTH_18"/>
    <property type="match status" value="1"/>
</dbReference>
<evidence type="ECO:0000256" key="1">
    <source>
        <dbReference type="ARBA" id="ARBA00023015"/>
    </source>
</evidence>
<name>A0ABZ2BGW8_9HYPH</name>
<feature type="domain" description="HTH araC/xylS-type" evidence="4">
    <location>
        <begin position="202"/>
        <end position="300"/>
    </location>
</feature>
<dbReference type="PANTHER" id="PTHR46796">
    <property type="entry name" value="HTH-TYPE TRANSCRIPTIONAL ACTIVATOR RHAS-RELATED"/>
    <property type="match status" value="1"/>
</dbReference>
<dbReference type="InterPro" id="IPR050204">
    <property type="entry name" value="AraC_XylS_family_regulators"/>
</dbReference>
<accession>A0ABZ2BGW8</accession>
<geneLocation type="plasmid" evidence="5 6">
    <name>pSchITTGS70d</name>
</geneLocation>
<evidence type="ECO:0000259" key="4">
    <source>
        <dbReference type="PROSITE" id="PS01124"/>
    </source>
</evidence>
<dbReference type="PROSITE" id="PS01124">
    <property type="entry name" value="HTH_ARAC_FAMILY_2"/>
    <property type="match status" value="1"/>
</dbReference>
<dbReference type="EMBL" id="CP133152">
    <property type="protein sequence ID" value="WVT06734.1"/>
    <property type="molecule type" value="Genomic_DNA"/>
</dbReference>
<reference evidence="5" key="1">
    <citation type="submission" date="2023-08" db="EMBL/GenBank/DDBJ databases">
        <title>Complete genome sequence of Sinorhizobium chiapanecum ITTG S70 isolated from Acaciella angustissima nodules in Chiapas-Mexico.</title>
        <authorList>
            <person name="Rincon-Rosales R."/>
            <person name="Rogel M.A."/>
            <person name="Rincon-Medina C.I."/>
            <person name="Guerrero G."/>
            <person name="Manzano-Gomez L.A."/>
            <person name="Lopez-Lopez A."/>
            <person name="Rincon Molina F.A."/>
            <person name="Martinez-Romero E."/>
        </authorList>
    </citation>
    <scope>NUCLEOTIDE SEQUENCE</scope>
    <source>
        <strain evidence="5">ITTG S70</strain>
        <plasmid evidence="5">pSchITTGS70d</plasmid>
    </source>
</reference>
<keyword evidence="3" id="KW-0804">Transcription</keyword>
<dbReference type="Gene3D" id="1.10.10.60">
    <property type="entry name" value="Homeodomain-like"/>
    <property type="match status" value="2"/>
</dbReference>
<organism evidence="5 6">
    <name type="scientific">Sinorhizobium chiapasense</name>
    <dbReference type="NCBI Taxonomy" id="501572"/>
    <lineage>
        <taxon>Bacteria</taxon>
        <taxon>Pseudomonadati</taxon>
        <taxon>Pseudomonadota</taxon>
        <taxon>Alphaproteobacteria</taxon>
        <taxon>Hyphomicrobiales</taxon>
        <taxon>Rhizobiaceae</taxon>
        <taxon>Sinorhizobium/Ensifer group</taxon>
        <taxon>Sinorhizobium</taxon>
    </lineage>
</organism>
<dbReference type="InterPro" id="IPR020449">
    <property type="entry name" value="Tscrpt_reg_AraC-type_HTH"/>
</dbReference>